<comment type="function">
    <text evidence="7">Required for the translocation of lipopolysaccharide (LPS) from the inner membrane to the outer membrane.</text>
</comment>
<comment type="caution">
    <text evidence="8">The sequence shown here is derived from an EMBL/GenBank/DDBJ whole genome shotgun (WGS) entry which is preliminary data.</text>
</comment>
<evidence type="ECO:0000256" key="1">
    <source>
        <dbReference type="ARBA" id="ARBA00022475"/>
    </source>
</evidence>
<keyword evidence="2 6" id="KW-0997">Cell inner membrane</keyword>
<evidence type="ECO:0000313" key="8">
    <source>
        <dbReference type="EMBL" id="KIF52208.1"/>
    </source>
</evidence>
<accession>A0A0C1VQM9</accession>
<comment type="subcellular location">
    <subcellularLocation>
        <location evidence="6">Cell inner membrane</location>
        <topology evidence="6">Single-pass membrane protein</topology>
    </subcellularLocation>
</comment>
<name>A0A0C1VQM9_9VIBR</name>
<gene>
    <name evidence="6" type="primary">lptC</name>
    <name evidence="8" type="ORF">H735_15460</name>
</gene>
<keyword evidence="4 6" id="KW-1133">Transmembrane helix</keyword>
<comment type="function">
    <text evidence="6">Involved in the assembly of lipopolysaccharide (LPS). Required for the translocation of LPS from the inner membrane to the outer membrane. Facilitates the transfer of LPS from the inner membrane to the periplasmic protein LptA. Could be a docking site for LptA.</text>
</comment>
<dbReference type="PANTHER" id="PTHR37481">
    <property type="entry name" value="LIPOPOLYSACCHARIDE EXPORT SYSTEM PROTEIN LPTC"/>
    <property type="match status" value="1"/>
</dbReference>
<dbReference type="Gene3D" id="2.60.450.10">
    <property type="entry name" value="Lipopolysaccharide (LPS) transport protein A like domain"/>
    <property type="match status" value="1"/>
</dbReference>
<keyword evidence="3 6" id="KW-0812">Transmembrane</keyword>
<dbReference type="NCBIfam" id="TIGR04409">
    <property type="entry name" value="LptC_YrbK"/>
    <property type="match status" value="1"/>
</dbReference>
<organism evidence="8 9">
    <name type="scientific">Vibrio owensii CAIM 1854 = LMG 25443</name>
    <dbReference type="NCBI Taxonomy" id="1229493"/>
    <lineage>
        <taxon>Bacteria</taxon>
        <taxon>Pseudomonadati</taxon>
        <taxon>Pseudomonadota</taxon>
        <taxon>Gammaproteobacteria</taxon>
        <taxon>Vibrionales</taxon>
        <taxon>Vibrionaceae</taxon>
        <taxon>Vibrio</taxon>
    </lineage>
</organism>
<evidence type="ECO:0000256" key="5">
    <source>
        <dbReference type="ARBA" id="ARBA00023136"/>
    </source>
</evidence>
<dbReference type="RefSeq" id="WP_009707639.1">
    <property type="nucleotide sequence ID" value="NZ_BAOH01000033.1"/>
</dbReference>
<proteinExistence type="inferred from homology"/>
<evidence type="ECO:0000313" key="9">
    <source>
        <dbReference type="Proteomes" id="UP000031586"/>
    </source>
</evidence>
<dbReference type="GeneID" id="47100212"/>
<evidence type="ECO:0000256" key="7">
    <source>
        <dbReference type="PIRNR" id="PIRNR028513"/>
    </source>
</evidence>
<comment type="similarity">
    <text evidence="6 7">Belongs to the LptC family.</text>
</comment>
<evidence type="ECO:0000256" key="3">
    <source>
        <dbReference type="ARBA" id="ARBA00022692"/>
    </source>
</evidence>
<comment type="subunit">
    <text evidence="6">Component of the lipopolysaccharide transport and assembly complex. Interacts with LptA and the LptBFG transporter complex.</text>
</comment>
<feature type="transmembrane region" description="Helical" evidence="6">
    <location>
        <begin position="6"/>
        <end position="23"/>
    </location>
</feature>
<dbReference type="GO" id="GO:0030288">
    <property type="term" value="C:outer membrane-bounded periplasmic space"/>
    <property type="evidence" value="ECO:0007669"/>
    <property type="project" value="TreeGrafter"/>
</dbReference>
<dbReference type="Pfam" id="PF06835">
    <property type="entry name" value="LptC"/>
    <property type="match status" value="1"/>
</dbReference>
<reference evidence="8 9" key="1">
    <citation type="submission" date="2014-07" db="EMBL/GenBank/DDBJ databases">
        <title>Unique and conserved regions in Vibrio harveyi and related species in comparison with the shrimp pathogen Vibrio harveyi CAIM 1792.</title>
        <authorList>
            <person name="Espinoza-Valles I."/>
            <person name="Vora G."/>
            <person name="Leekitcharoenphon P."/>
            <person name="Ussery D."/>
            <person name="Hoj L."/>
            <person name="Gomez-Gil B."/>
        </authorList>
    </citation>
    <scope>NUCLEOTIDE SEQUENCE [LARGE SCALE GENOMIC DNA]</scope>
    <source>
        <strain evidence="9">CAIM 1854 / LMG 25443</strain>
    </source>
</reference>
<dbReference type="InterPro" id="IPR010664">
    <property type="entry name" value="LipoPS_assembly_LptC-rel"/>
</dbReference>
<evidence type="ECO:0000256" key="4">
    <source>
        <dbReference type="ARBA" id="ARBA00022989"/>
    </source>
</evidence>
<dbReference type="GO" id="GO:0005886">
    <property type="term" value="C:plasma membrane"/>
    <property type="evidence" value="ECO:0007669"/>
    <property type="project" value="UniProtKB-SubCell"/>
</dbReference>
<dbReference type="InterPro" id="IPR026265">
    <property type="entry name" value="LptC"/>
</dbReference>
<sequence>MSFTRLIYLLLVFVVAWCGYYLLTPKGNEDIQVAPNLELPMFSGTGLENITYGENGVRSYIIRSTNLDHYAKSGDTIFKSPTLMVYREGSVVEWKVTATRAVLDEDQILTLYDKVLMQNLLPDASFDTMATDKLVINLSNRDFKADQQVMLVGPQFETTGGAMQGNLKAHTATLTDEVQGRYETVTP</sequence>
<dbReference type="PANTHER" id="PTHR37481:SF1">
    <property type="entry name" value="LIPOPOLYSACCHARIDE EXPORT SYSTEM PROTEIN LPTC"/>
    <property type="match status" value="1"/>
</dbReference>
<dbReference type="PIRSF" id="PIRSF028513">
    <property type="entry name" value="LptC"/>
    <property type="match status" value="1"/>
</dbReference>
<dbReference type="HAMAP" id="MF_01915">
    <property type="entry name" value="LPS_assembly_LptC"/>
    <property type="match status" value="1"/>
</dbReference>
<dbReference type="EMBL" id="JPRD01000024">
    <property type="protein sequence ID" value="KIF52208.1"/>
    <property type="molecule type" value="Genomic_DNA"/>
</dbReference>
<keyword evidence="5 6" id="KW-0472">Membrane</keyword>
<dbReference type="GO" id="GO:0017089">
    <property type="term" value="F:glycolipid transfer activity"/>
    <property type="evidence" value="ECO:0007669"/>
    <property type="project" value="TreeGrafter"/>
</dbReference>
<dbReference type="GO" id="GO:0043165">
    <property type="term" value="P:Gram-negative-bacterium-type cell outer membrane assembly"/>
    <property type="evidence" value="ECO:0007669"/>
    <property type="project" value="UniProtKB-UniRule"/>
</dbReference>
<protein>
    <recommendedName>
        <fullName evidence="6 7">Lipopolysaccharide export system protein LptC</fullName>
    </recommendedName>
</protein>
<dbReference type="GO" id="GO:0015221">
    <property type="term" value="F:lipopolysaccharide transmembrane transporter activity"/>
    <property type="evidence" value="ECO:0007669"/>
    <property type="project" value="InterPro"/>
</dbReference>
<dbReference type="InterPro" id="IPR052363">
    <property type="entry name" value="LPS_export_LptC"/>
</dbReference>
<dbReference type="PATRIC" id="fig|1229493.5.peg.2239"/>
<evidence type="ECO:0000256" key="6">
    <source>
        <dbReference type="HAMAP-Rule" id="MF_01915"/>
    </source>
</evidence>
<evidence type="ECO:0000256" key="2">
    <source>
        <dbReference type="ARBA" id="ARBA00022519"/>
    </source>
</evidence>
<dbReference type="AlphaFoldDB" id="A0A0C1VQM9"/>
<keyword evidence="1 6" id="KW-1003">Cell membrane</keyword>
<dbReference type="Proteomes" id="UP000031586">
    <property type="component" value="Unassembled WGS sequence"/>
</dbReference>